<dbReference type="InterPro" id="IPR049557">
    <property type="entry name" value="Transketolase_CS"/>
</dbReference>
<evidence type="ECO:0000256" key="6">
    <source>
        <dbReference type="ARBA" id="ARBA00022842"/>
    </source>
</evidence>
<dbReference type="InterPro" id="IPR009014">
    <property type="entry name" value="Transketo_C/PFOR_II"/>
</dbReference>
<evidence type="ECO:0000256" key="3">
    <source>
        <dbReference type="ARBA" id="ARBA00011738"/>
    </source>
</evidence>
<dbReference type="Pfam" id="PF02779">
    <property type="entry name" value="Transket_pyr"/>
    <property type="match status" value="1"/>
</dbReference>
<keyword evidence="16" id="KW-1185">Reference proteome</keyword>
<dbReference type="CDD" id="cd02007">
    <property type="entry name" value="TPP_DXS"/>
    <property type="match status" value="1"/>
</dbReference>
<feature type="binding site" evidence="12">
    <location>
        <begin position="152"/>
        <end position="153"/>
    </location>
    <ligand>
        <name>thiamine diphosphate</name>
        <dbReference type="ChEBI" id="CHEBI:58937"/>
    </ligand>
</feature>
<organism evidence="15 16">
    <name type="scientific">Candidatus Jidaibacter acanthamoebae</name>
    <dbReference type="NCBI Taxonomy" id="86105"/>
    <lineage>
        <taxon>Bacteria</taxon>
        <taxon>Pseudomonadati</taxon>
        <taxon>Pseudomonadota</taxon>
        <taxon>Alphaproteobacteria</taxon>
        <taxon>Rickettsiales</taxon>
        <taxon>Candidatus Midichloriaceae</taxon>
        <taxon>Candidatus Jidaibacter</taxon>
    </lineage>
</organism>
<protein>
    <recommendedName>
        <fullName evidence="12">1-deoxy-D-xylulose-5-phosphate synthase</fullName>
        <ecNumber evidence="12">2.2.1.7</ecNumber>
    </recommendedName>
    <alternativeName>
        <fullName evidence="12">1-deoxyxylulose-5-phosphate synthase</fullName>
        <shortName evidence="12">DXP synthase</shortName>
        <shortName evidence="12">DXPS</shortName>
    </alternativeName>
</protein>
<keyword evidence="13" id="KW-0175">Coiled coil</keyword>
<dbReference type="NCBIfam" id="NF003933">
    <property type="entry name" value="PRK05444.2-2"/>
    <property type="match status" value="1"/>
</dbReference>
<dbReference type="UniPathway" id="UPA00064">
    <property type="reaction ID" value="UER00091"/>
</dbReference>
<keyword evidence="8 12" id="KW-0786">Thiamine pyrophosphate</keyword>
<feature type="binding site" evidence="12">
    <location>
        <position position="151"/>
    </location>
    <ligand>
        <name>Mg(2+)</name>
        <dbReference type="ChEBI" id="CHEBI:18420"/>
    </ligand>
</feature>
<dbReference type="GO" id="GO:0016114">
    <property type="term" value="P:terpenoid biosynthetic process"/>
    <property type="evidence" value="ECO:0007669"/>
    <property type="project" value="UniProtKB-UniRule"/>
</dbReference>
<dbReference type="NCBIfam" id="TIGR00204">
    <property type="entry name" value="dxs"/>
    <property type="match status" value="1"/>
</dbReference>
<dbReference type="PANTHER" id="PTHR43322:SF5">
    <property type="entry name" value="1-DEOXY-D-XYLULOSE-5-PHOSPHATE SYNTHASE, CHLOROPLASTIC"/>
    <property type="match status" value="1"/>
</dbReference>
<evidence type="ECO:0000256" key="4">
    <source>
        <dbReference type="ARBA" id="ARBA00022679"/>
    </source>
</evidence>
<evidence type="ECO:0000313" key="15">
    <source>
        <dbReference type="EMBL" id="KIE04939.1"/>
    </source>
</evidence>
<dbReference type="CDD" id="cd07033">
    <property type="entry name" value="TPP_PYR_DXS_TK_like"/>
    <property type="match status" value="1"/>
</dbReference>
<keyword evidence="5 12" id="KW-0479">Metal-binding</keyword>
<evidence type="ECO:0000256" key="13">
    <source>
        <dbReference type="SAM" id="Coils"/>
    </source>
</evidence>
<dbReference type="GO" id="GO:0009228">
    <property type="term" value="P:thiamine biosynthetic process"/>
    <property type="evidence" value="ECO:0007669"/>
    <property type="project" value="UniProtKB-UniRule"/>
</dbReference>
<comment type="function">
    <text evidence="10">The pyruvate dehydrogenase complex catalyzes the overall conversion of pyruvate to acetyl-CoA and CO(2). It contains multiple copies of three enzymatic components: pyruvate dehydrogenase (E1), dihydrolipoamide acetyltransferase (E2) and lipoamide dehydrogenase (E3).</text>
</comment>
<dbReference type="InterPro" id="IPR033248">
    <property type="entry name" value="Transketolase_C"/>
</dbReference>
<reference evidence="15 16" key="1">
    <citation type="submission" date="2014-11" db="EMBL/GenBank/DDBJ databases">
        <title>A Rickettsiales Symbiont of Amoebae With Ancient Features.</title>
        <authorList>
            <person name="Schulz F."/>
            <person name="Martijn J."/>
            <person name="Wascher F."/>
            <person name="Kostanjsek R."/>
            <person name="Ettema T.J."/>
            <person name="Horn M."/>
        </authorList>
    </citation>
    <scope>NUCLEOTIDE SEQUENCE [LARGE SCALE GENOMIC DNA]</scope>
    <source>
        <strain evidence="15 16">UWC36</strain>
    </source>
</reference>
<evidence type="ECO:0000256" key="7">
    <source>
        <dbReference type="ARBA" id="ARBA00022977"/>
    </source>
</evidence>
<keyword evidence="6 12" id="KW-0460">Magnesium</keyword>
<keyword evidence="4 12" id="KW-0808">Transferase</keyword>
<evidence type="ECO:0000256" key="5">
    <source>
        <dbReference type="ARBA" id="ARBA00022723"/>
    </source>
</evidence>
<keyword evidence="7 12" id="KW-0784">Thiamine biosynthesis</keyword>
<dbReference type="EC" id="2.2.1.7" evidence="12"/>
<evidence type="ECO:0000256" key="10">
    <source>
        <dbReference type="ARBA" id="ARBA00025211"/>
    </source>
</evidence>
<dbReference type="HAMAP" id="MF_00315">
    <property type="entry name" value="DXP_synth"/>
    <property type="match status" value="1"/>
</dbReference>
<evidence type="ECO:0000313" key="16">
    <source>
        <dbReference type="Proteomes" id="UP000031258"/>
    </source>
</evidence>
<comment type="catalytic activity">
    <reaction evidence="12">
        <text>D-glyceraldehyde 3-phosphate + pyruvate + H(+) = 1-deoxy-D-xylulose 5-phosphate + CO2</text>
        <dbReference type="Rhea" id="RHEA:12605"/>
        <dbReference type="ChEBI" id="CHEBI:15361"/>
        <dbReference type="ChEBI" id="CHEBI:15378"/>
        <dbReference type="ChEBI" id="CHEBI:16526"/>
        <dbReference type="ChEBI" id="CHEBI:57792"/>
        <dbReference type="ChEBI" id="CHEBI:59776"/>
        <dbReference type="EC" id="2.2.1.7"/>
    </reaction>
</comment>
<comment type="subunit">
    <text evidence="3 12">Homodimer.</text>
</comment>
<dbReference type="Pfam" id="PF02780">
    <property type="entry name" value="Transketolase_C"/>
    <property type="match status" value="1"/>
</dbReference>
<evidence type="ECO:0000256" key="12">
    <source>
        <dbReference type="HAMAP-Rule" id="MF_00315"/>
    </source>
</evidence>
<feature type="binding site" evidence="12">
    <location>
        <position position="291"/>
    </location>
    <ligand>
        <name>thiamine diphosphate</name>
        <dbReference type="ChEBI" id="CHEBI:58937"/>
    </ligand>
</feature>
<accession>A0A0C1QHA9</accession>
<comment type="cofactor">
    <cofactor evidence="12">
        <name>Mg(2+)</name>
        <dbReference type="ChEBI" id="CHEBI:18420"/>
    </cofactor>
    <text evidence="12">Binds 1 Mg(2+) ion per subunit.</text>
</comment>
<sequence length="640" mass="70166">MVKQHPYKILDSVNYPSDLKNLNIEELKQLSEELREEIISTISKTGGHLGAGLGVAELTVALHYVFNTPKDLLVWDIGHQAYPHKVLTGRKDKLHTIRQPGGISGFLKRSESEYDVFGAGHSSTSISAALGLAIARDINGSDHDVIAVIGDGSISAGMAYEAMNNAGHLKKKMVVILNDNKMSIAPAVGAMSQYLCRLMSSKPYLSVRSLAKNFLNHMPSPIENFAKKAKKYAKDFTTGGNFFEEMGFHYVGPVDGHDLDQLVPILENIKEAEGISSPILLHVITKKGKGFGSPEECLEGFHAVSKFDLDTKIQIKSKSIRPTYTKVFAESLTKIAVHDESVVGITAAMPSGTGLNIFAERFPDRMFDVGIAEQHAVTFAAGLALDKVKPFVAIYSTFLQRAFDQVVHDVAIQSIPVRFAIDRAGLVGSDGSTHAGSFDIAYLAMLPNFVVIAPSDELELMRAVQTCYMINDRPSAFRFPRGEAACAEIPAEIEPFTIGKGRVVREGKRVAVLSLGTRLEEALKAAHEIEKQFNIKITVADARFAKPIDKQLILNLAEKHEVLITLEEGSIGGFGSHVMQFLSQEGLLDSNNLKFRAMFLPDRFIDHNNVDVMYEEAGLNASKLIKEITKLLDMKLKNVA</sequence>
<dbReference type="OrthoDB" id="9803371at2"/>
<keyword evidence="9 12" id="KW-0414">Isoprene biosynthesis</keyword>
<evidence type="ECO:0000256" key="9">
    <source>
        <dbReference type="ARBA" id="ARBA00023229"/>
    </source>
</evidence>
<feature type="binding site" evidence="12">
    <location>
        <position position="180"/>
    </location>
    <ligand>
        <name>thiamine diphosphate</name>
        <dbReference type="ChEBI" id="CHEBI:58937"/>
    </ligand>
</feature>
<gene>
    <name evidence="15" type="primary">dxs_2</name>
    <name evidence="12" type="synonym">dxs</name>
    <name evidence="15" type="ORF">NF27_EY00350</name>
</gene>
<dbReference type="SMART" id="SM00861">
    <property type="entry name" value="Transket_pyr"/>
    <property type="match status" value="1"/>
</dbReference>
<dbReference type="Gene3D" id="3.40.50.920">
    <property type="match status" value="1"/>
</dbReference>
<dbReference type="GO" id="GO:0030976">
    <property type="term" value="F:thiamine pyrophosphate binding"/>
    <property type="evidence" value="ECO:0007669"/>
    <property type="project" value="UniProtKB-UniRule"/>
</dbReference>
<dbReference type="GO" id="GO:0019288">
    <property type="term" value="P:isopentenyl diphosphate biosynthetic process, methylerythritol 4-phosphate pathway"/>
    <property type="evidence" value="ECO:0007669"/>
    <property type="project" value="TreeGrafter"/>
</dbReference>
<evidence type="ECO:0000256" key="1">
    <source>
        <dbReference type="ARBA" id="ARBA00004980"/>
    </source>
</evidence>
<dbReference type="GO" id="GO:0005829">
    <property type="term" value="C:cytosol"/>
    <property type="evidence" value="ECO:0007669"/>
    <property type="project" value="TreeGrafter"/>
</dbReference>
<feature type="domain" description="Transketolase-like pyrimidine-binding" evidence="14">
    <location>
        <begin position="322"/>
        <end position="486"/>
    </location>
</feature>
<dbReference type="RefSeq" id="WP_039456928.1">
    <property type="nucleotide sequence ID" value="NZ_JSWE01000124.1"/>
</dbReference>
<dbReference type="PATRIC" id="fig|86105.3.peg.1103"/>
<dbReference type="Proteomes" id="UP000031258">
    <property type="component" value="Unassembled WGS sequence"/>
</dbReference>
<feature type="binding site" evidence="12">
    <location>
        <position position="180"/>
    </location>
    <ligand>
        <name>Mg(2+)</name>
        <dbReference type="ChEBI" id="CHEBI:18420"/>
    </ligand>
</feature>
<dbReference type="AlphaFoldDB" id="A0A0C1QHA9"/>
<dbReference type="SUPFAM" id="SSF52518">
    <property type="entry name" value="Thiamin diphosphate-binding fold (THDP-binding)"/>
    <property type="match status" value="2"/>
</dbReference>
<dbReference type="STRING" id="86105.NF27_EY00350"/>
<dbReference type="InterPro" id="IPR029061">
    <property type="entry name" value="THDP-binding"/>
</dbReference>
<evidence type="ECO:0000256" key="2">
    <source>
        <dbReference type="ARBA" id="ARBA00011081"/>
    </source>
</evidence>
<proteinExistence type="inferred from homology"/>
<dbReference type="PROSITE" id="PS00801">
    <property type="entry name" value="TRANSKETOLASE_1"/>
    <property type="match status" value="1"/>
</dbReference>
<dbReference type="EMBL" id="JSWE01000124">
    <property type="protein sequence ID" value="KIE04939.1"/>
    <property type="molecule type" value="Genomic_DNA"/>
</dbReference>
<comment type="caution">
    <text evidence="15">The sequence shown here is derived from an EMBL/GenBank/DDBJ whole genome shotgun (WGS) entry which is preliminary data.</text>
</comment>
<dbReference type="PANTHER" id="PTHR43322">
    <property type="entry name" value="1-D-DEOXYXYLULOSE 5-PHOSPHATE SYNTHASE-RELATED"/>
    <property type="match status" value="1"/>
</dbReference>
<dbReference type="FunFam" id="3.40.50.970:FF:000005">
    <property type="entry name" value="1-deoxy-D-xylulose-5-phosphate synthase"/>
    <property type="match status" value="1"/>
</dbReference>
<comment type="cofactor">
    <cofactor evidence="12">
        <name>thiamine diphosphate</name>
        <dbReference type="ChEBI" id="CHEBI:58937"/>
    </cofactor>
    <text evidence="12">Binds 1 thiamine pyrophosphate per subunit.</text>
</comment>
<feature type="binding site" evidence="12">
    <location>
        <position position="373"/>
    </location>
    <ligand>
        <name>thiamine diphosphate</name>
        <dbReference type="ChEBI" id="CHEBI:58937"/>
    </ligand>
</feature>
<name>A0A0C1QHA9_9RICK</name>
<dbReference type="InterPro" id="IPR005477">
    <property type="entry name" value="Dxylulose-5-P_synthase"/>
</dbReference>
<feature type="binding site" evidence="12">
    <location>
        <begin position="120"/>
        <end position="122"/>
    </location>
    <ligand>
        <name>thiamine diphosphate</name>
        <dbReference type="ChEBI" id="CHEBI:58937"/>
    </ligand>
</feature>
<evidence type="ECO:0000259" key="14">
    <source>
        <dbReference type="SMART" id="SM00861"/>
    </source>
</evidence>
<comment type="similarity">
    <text evidence="2 12">Belongs to the transketolase family. DXPS subfamily.</text>
</comment>
<feature type="binding site" evidence="12">
    <location>
        <position position="79"/>
    </location>
    <ligand>
        <name>thiamine diphosphate</name>
        <dbReference type="ChEBI" id="CHEBI:58937"/>
    </ligand>
</feature>
<dbReference type="GO" id="GO:0000287">
    <property type="term" value="F:magnesium ion binding"/>
    <property type="evidence" value="ECO:0007669"/>
    <property type="project" value="UniProtKB-UniRule"/>
</dbReference>
<dbReference type="Pfam" id="PF13292">
    <property type="entry name" value="DXP_synthase_N"/>
    <property type="match status" value="1"/>
</dbReference>
<dbReference type="Gene3D" id="3.40.50.970">
    <property type="match status" value="2"/>
</dbReference>
<dbReference type="GO" id="GO:0008661">
    <property type="term" value="F:1-deoxy-D-xylulose-5-phosphate synthase activity"/>
    <property type="evidence" value="ECO:0007669"/>
    <property type="project" value="UniProtKB-UniRule"/>
</dbReference>
<evidence type="ECO:0000256" key="8">
    <source>
        <dbReference type="ARBA" id="ARBA00023052"/>
    </source>
</evidence>
<evidence type="ECO:0000256" key="11">
    <source>
        <dbReference type="ARBA" id="ARBA00055605"/>
    </source>
</evidence>
<comment type="function">
    <text evidence="11 12">Catalyzes the acyloin condensation reaction between C atoms 2 and 3 of pyruvate and glyceraldehyde 3-phosphate to yield 1-deoxy-D-xylulose-5-phosphate (DXP).</text>
</comment>
<comment type="pathway">
    <text evidence="1 12">Metabolic intermediate biosynthesis; 1-deoxy-D-xylulose 5-phosphate biosynthesis; 1-deoxy-D-xylulose 5-phosphate from D-glyceraldehyde 3-phosphate and pyruvate: step 1/1.</text>
</comment>
<dbReference type="InterPro" id="IPR005475">
    <property type="entry name" value="Transketolase-like_Pyr-bd"/>
</dbReference>
<dbReference type="FunFam" id="3.40.50.920:FF:000002">
    <property type="entry name" value="1-deoxy-D-xylulose-5-phosphate synthase"/>
    <property type="match status" value="1"/>
</dbReference>
<feature type="coiled-coil region" evidence="13">
    <location>
        <begin position="17"/>
        <end position="44"/>
    </location>
</feature>
<dbReference type="SUPFAM" id="SSF52922">
    <property type="entry name" value="TK C-terminal domain-like"/>
    <property type="match status" value="1"/>
</dbReference>